<dbReference type="RefSeq" id="XP_007375832.1">
    <property type="nucleotide sequence ID" value="XM_007375770.1"/>
</dbReference>
<dbReference type="KEGG" id="spaa:SPAPADRAFT_139333"/>
<dbReference type="OrthoDB" id="4096434at2759"/>
<evidence type="ECO:0000313" key="2">
    <source>
        <dbReference type="Proteomes" id="UP000000709"/>
    </source>
</evidence>
<evidence type="ECO:0000313" key="1">
    <source>
        <dbReference type="EMBL" id="EGW32556.1"/>
    </source>
</evidence>
<keyword evidence="2" id="KW-1185">Reference proteome</keyword>
<dbReference type="AlphaFoldDB" id="G3ANM7"/>
<dbReference type="Proteomes" id="UP000000709">
    <property type="component" value="Unassembled WGS sequence"/>
</dbReference>
<dbReference type="eggNOG" id="ENOG502S1A5">
    <property type="taxonomic scope" value="Eukaryota"/>
</dbReference>
<reference evidence="1 2" key="1">
    <citation type="journal article" date="2011" name="Proc. Natl. Acad. Sci. U.S.A.">
        <title>Comparative genomics of xylose-fermenting fungi for enhanced biofuel production.</title>
        <authorList>
            <person name="Wohlbach D.J."/>
            <person name="Kuo A."/>
            <person name="Sato T.K."/>
            <person name="Potts K.M."/>
            <person name="Salamov A.A."/>
            <person name="LaButti K.M."/>
            <person name="Sun H."/>
            <person name="Clum A."/>
            <person name="Pangilinan J.L."/>
            <person name="Lindquist E.A."/>
            <person name="Lucas S."/>
            <person name="Lapidus A."/>
            <person name="Jin M."/>
            <person name="Gunawan C."/>
            <person name="Balan V."/>
            <person name="Dale B.E."/>
            <person name="Jeffries T.W."/>
            <person name="Zinkel R."/>
            <person name="Barry K.W."/>
            <person name="Grigoriev I.V."/>
            <person name="Gasch A.P."/>
        </authorList>
    </citation>
    <scope>NUCLEOTIDE SEQUENCE [LARGE SCALE GENOMIC DNA]</scope>
    <source>
        <strain evidence="2">NRRL Y-27907 / 11-Y1</strain>
    </source>
</reference>
<dbReference type="OMA" id="YINHIAN"/>
<protein>
    <submittedName>
        <fullName evidence="1">Uncharacterized protein</fullName>
    </submittedName>
</protein>
<name>G3ANM7_SPAPN</name>
<dbReference type="HOGENOM" id="CLU_081479_0_0_1"/>
<sequence>MHNYLGSGDSSKKGCNKNDADYLNYEQDQDEKERALTNLRSDIYSIGPKILPLPFSREFMNLKYTKFVPLAQCKLDPKYALRGGARTNYNTTKRFDIHQPTEPDDEAKLGLCRLKYESGSEFLCLDTETDVDAEKTKHKSRSRRSKKEMKEIEKLAEVRTDRYYSRLNIYELSKILELDGFHISLTKEIELKILELFGNYCDFRLGYQTWIRDTNRAKRNDLINQLYSYSSVFYPEIDKFKLEVIVRRGSYSLMQTRLRRERRMSKHINRSRYKSS</sequence>
<dbReference type="EMBL" id="GL996502">
    <property type="protein sequence ID" value="EGW32556.1"/>
    <property type="molecule type" value="Genomic_DNA"/>
</dbReference>
<dbReference type="InParanoid" id="G3ANM7"/>
<proteinExistence type="predicted"/>
<accession>G3ANM7</accession>
<dbReference type="GeneID" id="18870200"/>
<gene>
    <name evidence="1" type="ORF">SPAPADRAFT_139333</name>
</gene>
<organism evidence="2">
    <name type="scientific">Spathaspora passalidarum (strain NRRL Y-27907 / 11-Y1)</name>
    <dbReference type="NCBI Taxonomy" id="619300"/>
    <lineage>
        <taxon>Eukaryota</taxon>
        <taxon>Fungi</taxon>
        <taxon>Dikarya</taxon>
        <taxon>Ascomycota</taxon>
        <taxon>Saccharomycotina</taxon>
        <taxon>Pichiomycetes</taxon>
        <taxon>Debaryomycetaceae</taxon>
        <taxon>Spathaspora</taxon>
    </lineage>
</organism>